<protein>
    <submittedName>
        <fullName evidence="1">Uncharacterized protein</fullName>
    </submittedName>
</protein>
<accession>A0ABS4U198</accession>
<name>A0ABS4U198_9PSEU</name>
<dbReference type="InterPro" id="IPR004163">
    <property type="entry name" value="CoA_transf_BS"/>
</dbReference>
<keyword evidence="2" id="KW-1185">Reference proteome</keyword>
<comment type="caution">
    <text evidence="1">The sequence shown here is derived from an EMBL/GenBank/DDBJ whole genome shotgun (WGS) entry which is preliminary data.</text>
</comment>
<reference evidence="1 2" key="1">
    <citation type="submission" date="2021-03" db="EMBL/GenBank/DDBJ databases">
        <title>Sequencing the genomes of 1000 actinobacteria strains.</title>
        <authorList>
            <person name="Klenk H.-P."/>
        </authorList>
    </citation>
    <scope>NUCLEOTIDE SEQUENCE [LARGE SCALE GENOMIC DNA]</scope>
    <source>
        <strain evidence="1 2">DSM 46670</strain>
    </source>
</reference>
<dbReference type="PROSITE" id="PS01273">
    <property type="entry name" value="COA_TRANSF_1"/>
    <property type="match status" value="1"/>
</dbReference>
<organism evidence="1 2">
    <name type="scientific">Kibdelosporangium banguiense</name>
    <dbReference type="NCBI Taxonomy" id="1365924"/>
    <lineage>
        <taxon>Bacteria</taxon>
        <taxon>Bacillati</taxon>
        <taxon>Actinomycetota</taxon>
        <taxon>Actinomycetes</taxon>
        <taxon>Pseudonocardiales</taxon>
        <taxon>Pseudonocardiaceae</taxon>
        <taxon>Kibdelosporangium</taxon>
    </lineage>
</organism>
<evidence type="ECO:0000313" key="2">
    <source>
        <dbReference type="Proteomes" id="UP001519332"/>
    </source>
</evidence>
<gene>
    <name evidence="1" type="ORF">JOF56_010808</name>
</gene>
<evidence type="ECO:0000313" key="1">
    <source>
        <dbReference type="EMBL" id="MBP2330423.1"/>
    </source>
</evidence>
<dbReference type="EMBL" id="JAGINW010000001">
    <property type="protein sequence ID" value="MBP2330423.1"/>
    <property type="molecule type" value="Genomic_DNA"/>
</dbReference>
<sequence>MDKVVTLDGIADGASLAVGGFGLCGIPAFYAPAGVPRSPTEGLPWRYNADGSVAVASPRREVREFQGPHVCPRRGRRHRLRTCRQVGEVCEEVLIASGLTHLC</sequence>
<dbReference type="Proteomes" id="UP001519332">
    <property type="component" value="Unassembled WGS sequence"/>
</dbReference>
<proteinExistence type="predicted"/>